<evidence type="ECO:0000256" key="12">
    <source>
        <dbReference type="ARBA" id="ARBA00023125"/>
    </source>
</evidence>
<keyword evidence="4" id="KW-0547">Nucleotide-binding</keyword>
<dbReference type="FunFam" id="3.40.50.10810:FF:000071">
    <property type="entry name" value="SNF2 domain-containing protein / helicase domain-containing protein / zinc finger protein-like protein"/>
    <property type="match status" value="1"/>
</dbReference>
<feature type="compositionally biased region" description="Basic residues" evidence="17">
    <location>
        <begin position="562"/>
        <end position="580"/>
    </location>
</feature>
<comment type="subcellular location">
    <subcellularLocation>
        <location evidence="1">Nucleus</location>
    </subcellularLocation>
</comment>
<keyword evidence="22" id="KW-1185">Reference proteome</keyword>
<dbReference type="InterPro" id="IPR017907">
    <property type="entry name" value="Znf_RING_CS"/>
</dbReference>
<dbReference type="CDD" id="cd18008">
    <property type="entry name" value="DEXDc_SHPRH-like"/>
    <property type="match status" value="1"/>
</dbReference>
<proteinExistence type="inferred from homology"/>
<name>A0A103XVA4_CYNCS</name>
<dbReference type="SUPFAM" id="SSF57850">
    <property type="entry name" value="RING/U-box"/>
    <property type="match status" value="1"/>
</dbReference>
<evidence type="ECO:0000256" key="10">
    <source>
        <dbReference type="ARBA" id="ARBA00022853"/>
    </source>
</evidence>
<dbReference type="SMART" id="SM00487">
    <property type="entry name" value="DEXDc"/>
    <property type="match status" value="1"/>
</dbReference>
<feature type="compositionally biased region" description="Polar residues" evidence="17">
    <location>
        <begin position="211"/>
        <end position="220"/>
    </location>
</feature>
<dbReference type="PANTHER" id="PTHR45626">
    <property type="entry name" value="TRANSCRIPTION TERMINATION FACTOR 2-RELATED"/>
    <property type="match status" value="1"/>
</dbReference>
<dbReference type="GO" id="GO:0004386">
    <property type="term" value="F:helicase activity"/>
    <property type="evidence" value="ECO:0007669"/>
    <property type="project" value="UniProtKB-KW"/>
</dbReference>
<dbReference type="PROSITE" id="PS50089">
    <property type="entry name" value="ZF_RING_2"/>
    <property type="match status" value="1"/>
</dbReference>
<feature type="region of interest" description="Disordered" evidence="17">
    <location>
        <begin position="536"/>
        <end position="582"/>
    </location>
</feature>
<accession>A0A103XVA4</accession>
<dbReference type="InterPro" id="IPR050628">
    <property type="entry name" value="SNF2_RAD54_helicase_TF"/>
</dbReference>
<dbReference type="InterPro" id="IPR001650">
    <property type="entry name" value="Helicase_C-like"/>
</dbReference>
<dbReference type="InterPro" id="IPR018957">
    <property type="entry name" value="Znf_C3HC4_RING-type"/>
</dbReference>
<evidence type="ECO:0000256" key="5">
    <source>
        <dbReference type="ARBA" id="ARBA00022771"/>
    </source>
</evidence>
<dbReference type="Gene3D" id="3.40.50.300">
    <property type="entry name" value="P-loop containing nucleotide triphosphate hydrolases"/>
    <property type="match status" value="1"/>
</dbReference>
<dbReference type="GO" id="GO:0005634">
    <property type="term" value="C:nucleus"/>
    <property type="evidence" value="ECO:0007669"/>
    <property type="project" value="UniProtKB-SubCell"/>
</dbReference>
<dbReference type="Pfam" id="PF00271">
    <property type="entry name" value="Helicase_C"/>
    <property type="match status" value="1"/>
</dbReference>
<evidence type="ECO:0000256" key="1">
    <source>
        <dbReference type="ARBA" id="ARBA00004123"/>
    </source>
</evidence>
<dbReference type="InterPro" id="IPR013083">
    <property type="entry name" value="Znf_RING/FYVE/PHD"/>
</dbReference>
<gene>
    <name evidence="21" type="ORF">Ccrd_000320</name>
</gene>
<sequence length="1098" mass="122325">MEKREIPKSVWDRRWRRWKDAEMELSIEGNTTTRMTSDNRRWRLWRRNDGDRGSRRRKETVGFEKEMEIMKRAAGREGYHRDAGDNHQVGLPLVTSLELILERKNNYLVVGSAMESIDVSSIDSDSSDWDVEMYKALNDSVLNDSATSSSNSRVLPAWASASVPSDTGLRGSAQRSNPSKRESALNGQSSSSKNVRNSNRNIDRHGKHTKVSSNNGTDFDNQLHPKGAKRMLPSTLQPSSSNSSPSVRVKDVGSSQIHENYGKPYPPALSSHTNLHMQDNFSRPNYDVAMKNHHGSRVLPPWMQGSMSVPATRYAGQSDPYQPGAVQETAGDERHIYEVALRGLHQPVLETTLPDGLLSVSLFRHQKIALAWMLQKENSVACSGGILADDQGLGKTISIIALIQMQKFSRRPKAEDPCVSKAEALDLDDDNDKDTLVLDEDKQAAESDEVKLITKVNSLSSTQEFRNRKPPAGSLVVCPASVLRQWARELDEKVADEAKLDVLIYHGGNRTKDPVELAKYDVVLTTYSIVAKEVPTKTSNEEDDDDKKDGDVHRSSSEFANKKRKQSHVSKKGKKGRKGIHSSAADYSGTLAKVHWFRVILDEAQTIKNSSTRVSKSCCGLRAKKRWCLSGTPIQNSIDELFSYFRFLKCEPYANHKSFCNQIKIPISRNSMQGYMKLQAVLKAIMLRRTKETLIDGKPIINLPPKIINLATVDFSAEERTFYRKLERESRSQFKAYAAAGTVRQNYANILLMLLRLRQACDHPLLVKGFSSESVGPASTKMAKNLPKDMQANLLNLLETLNICLLCSDPPEDAVITICGHIYCLQCVSDYLTGDDNTCPSPNCKSQIGSDVLFSEATLRSCISGDDHYECLSKSNENSPVFQDNYASSKIRATLDIIQSHYRAEISNSAGNGNTSFTGNTSSSSGIGDPRCSSASQAEGPIKTIVFSQWTRMLDLVEWSLNQHCIEYRRLDGSMSLVSRDRAVKEFNTDPEVIVMLMSLKAGNLGLNMVAASHVILLDLWWNPATEDQAIDRAHRIGQTRTVTVSRLTIKDTVEDRILALQEEKRKMVASAFGEGQSGSSVTSLTAQDLKYLFMGAY</sequence>
<organism evidence="21 22">
    <name type="scientific">Cynara cardunculus var. scolymus</name>
    <name type="common">Globe artichoke</name>
    <name type="synonym">Cynara scolymus</name>
    <dbReference type="NCBI Taxonomy" id="59895"/>
    <lineage>
        <taxon>Eukaryota</taxon>
        <taxon>Viridiplantae</taxon>
        <taxon>Streptophyta</taxon>
        <taxon>Embryophyta</taxon>
        <taxon>Tracheophyta</taxon>
        <taxon>Spermatophyta</taxon>
        <taxon>Magnoliopsida</taxon>
        <taxon>eudicotyledons</taxon>
        <taxon>Gunneridae</taxon>
        <taxon>Pentapetalae</taxon>
        <taxon>asterids</taxon>
        <taxon>campanulids</taxon>
        <taxon>Asterales</taxon>
        <taxon>Asteraceae</taxon>
        <taxon>Carduoideae</taxon>
        <taxon>Cardueae</taxon>
        <taxon>Carduinae</taxon>
        <taxon>Cynara</taxon>
    </lineage>
</organism>
<dbReference type="PROSITE" id="PS51192">
    <property type="entry name" value="HELICASE_ATP_BIND_1"/>
    <property type="match status" value="1"/>
</dbReference>
<keyword evidence="8" id="KW-0862">Zinc</keyword>
<feature type="domain" description="RING-type" evidence="18">
    <location>
        <begin position="804"/>
        <end position="840"/>
    </location>
</feature>
<evidence type="ECO:0000256" key="16">
    <source>
        <dbReference type="PROSITE-ProRule" id="PRU00175"/>
    </source>
</evidence>
<dbReference type="GO" id="GO:0008270">
    <property type="term" value="F:zinc ion binding"/>
    <property type="evidence" value="ECO:0007669"/>
    <property type="project" value="UniProtKB-KW"/>
</dbReference>
<evidence type="ECO:0000256" key="17">
    <source>
        <dbReference type="SAM" id="MobiDB-lite"/>
    </source>
</evidence>
<keyword evidence="6" id="KW-0378">Hydrolase</keyword>
<dbReference type="EMBL" id="LEKV01003825">
    <property type="protein sequence ID" value="KVH97547.1"/>
    <property type="molecule type" value="Genomic_DNA"/>
</dbReference>
<dbReference type="Pfam" id="PF00176">
    <property type="entry name" value="SNF2-rel_dom"/>
    <property type="match status" value="1"/>
</dbReference>
<evidence type="ECO:0000259" key="19">
    <source>
        <dbReference type="PROSITE" id="PS51192"/>
    </source>
</evidence>
<evidence type="ECO:0000256" key="14">
    <source>
        <dbReference type="ARBA" id="ARBA00023163"/>
    </source>
</evidence>
<evidence type="ECO:0000313" key="22">
    <source>
        <dbReference type="Proteomes" id="UP000243975"/>
    </source>
</evidence>
<dbReference type="GO" id="GO:0003677">
    <property type="term" value="F:DNA binding"/>
    <property type="evidence" value="ECO:0007669"/>
    <property type="project" value="UniProtKB-KW"/>
</dbReference>
<feature type="region of interest" description="Disordered" evidence="17">
    <location>
        <begin position="913"/>
        <end position="936"/>
    </location>
</feature>
<dbReference type="Gramene" id="KVH97547">
    <property type="protein sequence ID" value="KVH97547"/>
    <property type="gene ID" value="Ccrd_000320"/>
</dbReference>
<dbReference type="GO" id="GO:0006281">
    <property type="term" value="P:DNA repair"/>
    <property type="evidence" value="ECO:0007669"/>
    <property type="project" value="TreeGrafter"/>
</dbReference>
<dbReference type="CDD" id="cd18793">
    <property type="entry name" value="SF2_C_SNF"/>
    <property type="match status" value="1"/>
</dbReference>
<feature type="domain" description="Helicase ATP-binding" evidence="19">
    <location>
        <begin position="376"/>
        <end position="651"/>
    </location>
</feature>
<evidence type="ECO:0000256" key="15">
    <source>
        <dbReference type="ARBA" id="ARBA00023242"/>
    </source>
</evidence>
<keyword evidence="3" id="KW-0479">Metal-binding</keyword>
<dbReference type="FunFam" id="3.40.50.10810:FF:000068">
    <property type="entry name" value="SNF2 domain-containing protein / helicase domain-containing protein / zinc finger protein-like protein"/>
    <property type="match status" value="1"/>
</dbReference>
<evidence type="ECO:0000256" key="13">
    <source>
        <dbReference type="ARBA" id="ARBA00023158"/>
    </source>
</evidence>
<dbReference type="Proteomes" id="UP000243975">
    <property type="component" value="Unassembled WGS sequence"/>
</dbReference>
<feature type="compositionally biased region" description="Low complexity" evidence="17">
    <location>
        <begin position="913"/>
        <end position="926"/>
    </location>
</feature>
<dbReference type="Pfam" id="PF00097">
    <property type="entry name" value="zf-C3HC4"/>
    <property type="match status" value="1"/>
</dbReference>
<feature type="compositionally biased region" description="Low complexity" evidence="17">
    <location>
        <begin position="233"/>
        <end position="246"/>
    </location>
</feature>
<keyword evidence="9" id="KW-0067">ATP-binding</keyword>
<keyword evidence="11" id="KW-0805">Transcription regulation</keyword>
<keyword evidence="5 16" id="KW-0863">Zinc-finger</keyword>
<evidence type="ECO:0000256" key="11">
    <source>
        <dbReference type="ARBA" id="ARBA00023015"/>
    </source>
</evidence>
<evidence type="ECO:0000256" key="4">
    <source>
        <dbReference type="ARBA" id="ARBA00022741"/>
    </source>
</evidence>
<dbReference type="PANTHER" id="PTHR45626:SF24">
    <property type="entry name" value="HELICASE-LIKE TRANSCRIPTION FACTOR CHR28-RELATED"/>
    <property type="match status" value="1"/>
</dbReference>
<dbReference type="PROSITE" id="PS00518">
    <property type="entry name" value="ZF_RING_1"/>
    <property type="match status" value="1"/>
</dbReference>
<keyword evidence="15" id="KW-0539">Nucleus</keyword>
<keyword evidence="7 21" id="KW-0347">Helicase</keyword>
<evidence type="ECO:0000259" key="20">
    <source>
        <dbReference type="PROSITE" id="PS51194"/>
    </source>
</evidence>
<dbReference type="InterPro" id="IPR027417">
    <property type="entry name" value="P-loop_NTPase"/>
</dbReference>
<evidence type="ECO:0000256" key="3">
    <source>
        <dbReference type="ARBA" id="ARBA00022723"/>
    </source>
</evidence>
<keyword evidence="13" id="KW-0943">RNA-mediated gene silencing</keyword>
<dbReference type="SMART" id="SM00490">
    <property type="entry name" value="HELICc"/>
    <property type="match status" value="1"/>
</dbReference>
<dbReference type="InterPro" id="IPR014001">
    <property type="entry name" value="Helicase_ATP-bd"/>
</dbReference>
<comment type="similarity">
    <text evidence="2">Belongs to the SNF2/RAD54 helicase family. RAD16 subfamily.</text>
</comment>
<evidence type="ECO:0000256" key="8">
    <source>
        <dbReference type="ARBA" id="ARBA00022833"/>
    </source>
</evidence>
<evidence type="ECO:0000256" key="9">
    <source>
        <dbReference type="ARBA" id="ARBA00022840"/>
    </source>
</evidence>
<keyword evidence="10" id="KW-0156">Chromatin regulator</keyword>
<evidence type="ECO:0000313" key="21">
    <source>
        <dbReference type="EMBL" id="KVH97547.1"/>
    </source>
</evidence>
<dbReference type="SUPFAM" id="SSF52540">
    <property type="entry name" value="P-loop containing nucleoside triphosphate hydrolases"/>
    <property type="match status" value="2"/>
</dbReference>
<dbReference type="GO" id="GO:0080188">
    <property type="term" value="P:gene silencing by siRNA-directed DNA methylation"/>
    <property type="evidence" value="ECO:0007669"/>
    <property type="project" value="UniProtKB-ARBA"/>
</dbReference>
<reference evidence="21 22" key="1">
    <citation type="journal article" date="2016" name="Sci. Rep.">
        <title>The genome sequence of the outbreeding globe artichoke constructed de novo incorporating a phase-aware low-pass sequencing strategy of F1 progeny.</title>
        <authorList>
            <person name="Scaglione D."/>
            <person name="Reyes-Chin-Wo S."/>
            <person name="Acquadro A."/>
            <person name="Froenicke L."/>
            <person name="Portis E."/>
            <person name="Beitel C."/>
            <person name="Tirone M."/>
            <person name="Mauro R."/>
            <person name="Lo Monaco A."/>
            <person name="Mauromicale G."/>
            <person name="Faccioli P."/>
            <person name="Cattivelli L."/>
            <person name="Rieseberg L."/>
            <person name="Michelmore R."/>
            <person name="Lanteri S."/>
        </authorList>
    </citation>
    <scope>NUCLEOTIDE SEQUENCE [LARGE SCALE GENOMIC DNA]</scope>
    <source>
        <strain evidence="21">2C</strain>
    </source>
</reference>
<dbReference type="AlphaFoldDB" id="A0A103XVA4"/>
<comment type="caution">
    <text evidence="21">The sequence shown here is derived from an EMBL/GenBank/DDBJ whole genome shotgun (WGS) entry which is preliminary data.</text>
</comment>
<dbReference type="GO" id="GO:0016787">
    <property type="term" value="F:hydrolase activity"/>
    <property type="evidence" value="ECO:0007669"/>
    <property type="project" value="UniProtKB-KW"/>
</dbReference>
<feature type="compositionally biased region" description="Polar residues" evidence="17">
    <location>
        <begin position="270"/>
        <end position="280"/>
    </location>
</feature>
<dbReference type="GO" id="GO:0005524">
    <property type="term" value="F:ATP binding"/>
    <property type="evidence" value="ECO:0007669"/>
    <property type="project" value="UniProtKB-KW"/>
</dbReference>
<protein>
    <submittedName>
        <fullName evidence="21">Helicase, C-terminal</fullName>
    </submittedName>
</protein>
<evidence type="ECO:0000256" key="7">
    <source>
        <dbReference type="ARBA" id="ARBA00022806"/>
    </source>
</evidence>
<keyword evidence="14" id="KW-0804">Transcription</keyword>
<dbReference type="InterPro" id="IPR001841">
    <property type="entry name" value="Znf_RING"/>
</dbReference>
<dbReference type="InterPro" id="IPR049730">
    <property type="entry name" value="SNF2/RAD54-like_C"/>
</dbReference>
<dbReference type="OMA" id="YSQFSQY"/>
<dbReference type="GO" id="GO:0008094">
    <property type="term" value="F:ATP-dependent activity, acting on DNA"/>
    <property type="evidence" value="ECO:0007669"/>
    <property type="project" value="TreeGrafter"/>
</dbReference>
<evidence type="ECO:0000259" key="18">
    <source>
        <dbReference type="PROSITE" id="PS50089"/>
    </source>
</evidence>
<dbReference type="PROSITE" id="PS51194">
    <property type="entry name" value="HELICASE_CTER"/>
    <property type="match status" value="1"/>
</dbReference>
<dbReference type="InterPro" id="IPR038718">
    <property type="entry name" value="SNF2-like_sf"/>
</dbReference>
<dbReference type="STRING" id="59895.A0A103XVA4"/>
<feature type="compositionally biased region" description="Low complexity" evidence="17">
    <location>
        <begin position="189"/>
        <end position="200"/>
    </location>
</feature>
<evidence type="ECO:0000256" key="6">
    <source>
        <dbReference type="ARBA" id="ARBA00022801"/>
    </source>
</evidence>
<feature type="compositionally biased region" description="Basic and acidic residues" evidence="17">
    <location>
        <begin position="547"/>
        <end position="556"/>
    </location>
</feature>
<dbReference type="Gene3D" id="3.30.40.10">
    <property type="entry name" value="Zinc/RING finger domain, C3HC4 (zinc finger)"/>
    <property type="match status" value="1"/>
</dbReference>
<dbReference type="InterPro" id="IPR000330">
    <property type="entry name" value="SNF2_N"/>
</dbReference>
<dbReference type="Gene3D" id="3.40.50.10810">
    <property type="entry name" value="Tandem AAA-ATPase domain"/>
    <property type="match status" value="3"/>
</dbReference>
<keyword evidence="12" id="KW-0238">DNA-binding</keyword>
<feature type="region of interest" description="Disordered" evidence="17">
    <location>
        <begin position="162"/>
        <end position="280"/>
    </location>
</feature>
<feature type="domain" description="Helicase C-terminal" evidence="20">
    <location>
        <begin position="934"/>
        <end position="1091"/>
    </location>
</feature>
<evidence type="ECO:0000256" key="2">
    <source>
        <dbReference type="ARBA" id="ARBA00008438"/>
    </source>
</evidence>